<evidence type="ECO:0000256" key="2">
    <source>
        <dbReference type="ARBA" id="ARBA00022840"/>
    </source>
</evidence>
<protein>
    <recommendedName>
        <fullName evidence="4">MCM C-terminal AAA(+) ATPase domain-containing protein</fullName>
    </recommendedName>
</protein>
<gene>
    <name evidence="5" type="ORF">B0T24DRAFT_711985</name>
</gene>
<organism evidence="5 6">
    <name type="scientific">Lasiosphaeria ovina</name>
    <dbReference type="NCBI Taxonomy" id="92902"/>
    <lineage>
        <taxon>Eukaryota</taxon>
        <taxon>Fungi</taxon>
        <taxon>Dikarya</taxon>
        <taxon>Ascomycota</taxon>
        <taxon>Pezizomycotina</taxon>
        <taxon>Sordariomycetes</taxon>
        <taxon>Sordariomycetidae</taxon>
        <taxon>Sordariales</taxon>
        <taxon>Lasiosphaeriaceae</taxon>
        <taxon>Lasiosphaeria</taxon>
    </lineage>
</organism>
<dbReference type="PANTHER" id="PTHR11630">
    <property type="entry name" value="DNA REPLICATION LICENSING FACTOR MCM FAMILY MEMBER"/>
    <property type="match status" value="1"/>
</dbReference>
<dbReference type="GO" id="GO:0005524">
    <property type="term" value="F:ATP binding"/>
    <property type="evidence" value="ECO:0007669"/>
    <property type="project" value="UniProtKB-KW"/>
</dbReference>
<dbReference type="Gene3D" id="3.40.50.300">
    <property type="entry name" value="P-loop containing nucleotide triphosphate hydrolases"/>
    <property type="match status" value="1"/>
</dbReference>
<reference evidence="5" key="1">
    <citation type="journal article" date="2023" name="Mol. Phylogenet. Evol.">
        <title>Genome-scale phylogeny and comparative genomics of the fungal order Sordariales.</title>
        <authorList>
            <person name="Hensen N."/>
            <person name="Bonometti L."/>
            <person name="Westerberg I."/>
            <person name="Brannstrom I.O."/>
            <person name="Guillou S."/>
            <person name="Cros-Aarteil S."/>
            <person name="Calhoun S."/>
            <person name="Haridas S."/>
            <person name="Kuo A."/>
            <person name="Mondo S."/>
            <person name="Pangilinan J."/>
            <person name="Riley R."/>
            <person name="LaButti K."/>
            <person name="Andreopoulos B."/>
            <person name="Lipzen A."/>
            <person name="Chen C."/>
            <person name="Yan M."/>
            <person name="Daum C."/>
            <person name="Ng V."/>
            <person name="Clum A."/>
            <person name="Steindorff A."/>
            <person name="Ohm R.A."/>
            <person name="Martin F."/>
            <person name="Silar P."/>
            <person name="Natvig D.O."/>
            <person name="Lalanne C."/>
            <person name="Gautier V."/>
            <person name="Ament-Velasquez S.L."/>
            <person name="Kruys A."/>
            <person name="Hutchinson M.I."/>
            <person name="Powell A.J."/>
            <person name="Barry K."/>
            <person name="Miller A.N."/>
            <person name="Grigoriev I.V."/>
            <person name="Debuchy R."/>
            <person name="Gladieux P."/>
            <person name="Hiltunen Thoren M."/>
            <person name="Johannesson H."/>
        </authorList>
    </citation>
    <scope>NUCLEOTIDE SEQUENCE</scope>
    <source>
        <strain evidence="5">CBS 958.72</strain>
    </source>
</reference>
<keyword evidence="6" id="KW-1185">Reference proteome</keyword>
<dbReference type="GO" id="GO:0000727">
    <property type="term" value="P:double-strand break repair via break-induced replication"/>
    <property type="evidence" value="ECO:0007669"/>
    <property type="project" value="TreeGrafter"/>
</dbReference>
<dbReference type="PROSITE" id="PS50051">
    <property type="entry name" value="MCM_2"/>
    <property type="match status" value="1"/>
</dbReference>
<comment type="caution">
    <text evidence="5">The sequence shown here is derived from an EMBL/GenBank/DDBJ whole genome shotgun (WGS) entry which is preliminary data.</text>
</comment>
<dbReference type="GO" id="GO:0031261">
    <property type="term" value="C:DNA replication preinitiation complex"/>
    <property type="evidence" value="ECO:0007669"/>
    <property type="project" value="UniProtKB-ARBA"/>
</dbReference>
<dbReference type="InterPro" id="IPR012340">
    <property type="entry name" value="NA-bd_OB-fold"/>
</dbReference>
<dbReference type="InterPro" id="IPR031327">
    <property type="entry name" value="MCM"/>
</dbReference>
<dbReference type="GO" id="GO:0042555">
    <property type="term" value="C:MCM complex"/>
    <property type="evidence" value="ECO:0007669"/>
    <property type="project" value="UniProtKB-ARBA"/>
</dbReference>
<reference evidence="5" key="2">
    <citation type="submission" date="2023-06" db="EMBL/GenBank/DDBJ databases">
        <authorList>
            <consortium name="Lawrence Berkeley National Laboratory"/>
            <person name="Haridas S."/>
            <person name="Hensen N."/>
            <person name="Bonometti L."/>
            <person name="Westerberg I."/>
            <person name="Brannstrom I.O."/>
            <person name="Guillou S."/>
            <person name="Cros-Aarteil S."/>
            <person name="Calhoun S."/>
            <person name="Kuo A."/>
            <person name="Mondo S."/>
            <person name="Pangilinan J."/>
            <person name="Riley R."/>
            <person name="Labutti K."/>
            <person name="Andreopoulos B."/>
            <person name="Lipzen A."/>
            <person name="Chen C."/>
            <person name="Yanf M."/>
            <person name="Daum C."/>
            <person name="Ng V."/>
            <person name="Clum A."/>
            <person name="Steindorff A."/>
            <person name="Ohm R."/>
            <person name="Martin F."/>
            <person name="Silar P."/>
            <person name="Natvig D."/>
            <person name="Lalanne C."/>
            <person name="Gautier V."/>
            <person name="Ament-Velasquez S.L."/>
            <person name="Kruys A."/>
            <person name="Hutchinson M.I."/>
            <person name="Powell A.J."/>
            <person name="Barry K."/>
            <person name="Miller A.N."/>
            <person name="Grigoriev I.V."/>
            <person name="Debuchy R."/>
            <person name="Gladieux P."/>
            <person name="Thoren M.H."/>
            <person name="Johannesson H."/>
        </authorList>
    </citation>
    <scope>NUCLEOTIDE SEQUENCE</scope>
    <source>
        <strain evidence="5">CBS 958.72</strain>
    </source>
</reference>
<dbReference type="InterPro" id="IPR033762">
    <property type="entry name" value="MCM_OB"/>
</dbReference>
<dbReference type="Pfam" id="PF17207">
    <property type="entry name" value="MCM_OB"/>
    <property type="match status" value="1"/>
</dbReference>
<dbReference type="EMBL" id="JAULSN010000009">
    <property type="protein sequence ID" value="KAK3364762.1"/>
    <property type="molecule type" value="Genomic_DNA"/>
</dbReference>
<dbReference type="GO" id="GO:0006279">
    <property type="term" value="P:premeiotic DNA replication"/>
    <property type="evidence" value="ECO:0007669"/>
    <property type="project" value="UniProtKB-ARBA"/>
</dbReference>
<dbReference type="SUPFAM" id="SSF50249">
    <property type="entry name" value="Nucleic acid-binding proteins"/>
    <property type="match status" value="1"/>
</dbReference>
<dbReference type="GO" id="GO:0017116">
    <property type="term" value="F:single-stranded DNA helicase activity"/>
    <property type="evidence" value="ECO:0007669"/>
    <property type="project" value="TreeGrafter"/>
</dbReference>
<feature type="compositionally biased region" description="Basic and acidic residues" evidence="3">
    <location>
        <begin position="130"/>
        <end position="146"/>
    </location>
</feature>
<sequence length="169" mass="18766">MSPVYDAPELGLTLDTWAFRIYNRRTGTVPAGRLPRHREVILLWHLIDKAKPGEEIELNDRNGFPVFATILEANNAVKSHDQLARLPADGGGRARDSQAVQGPPHQQRMDPGGRRARSRGQGDLPDGMDEFDKMNDQDRTSIHEAMEQQTMRDPAGAAAQVHPGRLLST</sequence>
<dbReference type="PANTHER" id="PTHR11630:SF44">
    <property type="entry name" value="DNA REPLICATION LICENSING FACTOR MCM2"/>
    <property type="match status" value="1"/>
</dbReference>
<dbReference type="InterPro" id="IPR001208">
    <property type="entry name" value="MCM_dom"/>
</dbReference>
<dbReference type="Proteomes" id="UP001287356">
    <property type="component" value="Unassembled WGS sequence"/>
</dbReference>
<keyword evidence="2" id="KW-0067">ATP-binding</keyword>
<accession>A0AAE0JVD7</accession>
<evidence type="ECO:0000313" key="5">
    <source>
        <dbReference type="EMBL" id="KAK3364762.1"/>
    </source>
</evidence>
<name>A0AAE0JVD7_9PEZI</name>
<dbReference type="AlphaFoldDB" id="A0AAE0JVD7"/>
<feature type="region of interest" description="Disordered" evidence="3">
    <location>
        <begin position="85"/>
        <end position="169"/>
    </location>
</feature>
<dbReference type="GO" id="GO:0003697">
    <property type="term" value="F:single-stranded DNA binding"/>
    <property type="evidence" value="ECO:0007669"/>
    <property type="project" value="TreeGrafter"/>
</dbReference>
<dbReference type="GO" id="GO:0043138">
    <property type="term" value="F:3'-5' DNA helicase activity"/>
    <property type="evidence" value="ECO:0007669"/>
    <property type="project" value="TreeGrafter"/>
</dbReference>
<dbReference type="Gene3D" id="2.40.50.140">
    <property type="entry name" value="Nucleic acid-binding proteins"/>
    <property type="match status" value="1"/>
</dbReference>
<dbReference type="GO" id="GO:1902975">
    <property type="term" value="P:mitotic DNA replication initiation"/>
    <property type="evidence" value="ECO:0007669"/>
    <property type="project" value="TreeGrafter"/>
</dbReference>
<evidence type="ECO:0000313" key="6">
    <source>
        <dbReference type="Proteomes" id="UP001287356"/>
    </source>
</evidence>
<proteinExistence type="predicted"/>
<dbReference type="GO" id="GO:0043596">
    <property type="term" value="C:nuclear replication fork"/>
    <property type="evidence" value="ECO:0007669"/>
    <property type="project" value="UniProtKB-ARBA"/>
</dbReference>
<dbReference type="Pfam" id="PF00493">
    <property type="entry name" value="MCM"/>
    <property type="match status" value="1"/>
</dbReference>
<feature type="domain" description="MCM C-terminal AAA(+) ATPase" evidence="4">
    <location>
        <begin position="128"/>
        <end position="151"/>
    </location>
</feature>
<evidence type="ECO:0000256" key="3">
    <source>
        <dbReference type="SAM" id="MobiDB-lite"/>
    </source>
</evidence>
<evidence type="ECO:0000259" key="4">
    <source>
        <dbReference type="PROSITE" id="PS50051"/>
    </source>
</evidence>
<keyword evidence="1" id="KW-0547">Nucleotide-binding</keyword>
<evidence type="ECO:0000256" key="1">
    <source>
        <dbReference type="ARBA" id="ARBA00022741"/>
    </source>
</evidence>
<dbReference type="InterPro" id="IPR027417">
    <property type="entry name" value="P-loop_NTPase"/>
</dbReference>
<dbReference type="GO" id="GO:0005656">
    <property type="term" value="C:nuclear pre-replicative complex"/>
    <property type="evidence" value="ECO:0007669"/>
    <property type="project" value="UniProtKB-ARBA"/>
</dbReference>